<reference evidence="11 14" key="2">
    <citation type="submission" date="2024-06" db="EMBL/GenBank/DDBJ databases">
        <title>Genomic Encyclopedia of Type Strains, Phase IV (KMG-IV): sequencing the most valuable type-strain genomes for metagenomic binning, comparative biology and taxonomic classification.</title>
        <authorList>
            <person name="Goeker M."/>
        </authorList>
    </citation>
    <scope>NUCLEOTIDE SEQUENCE [LARGE SCALE GENOMIC DNA]</scope>
    <source>
        <strain evidence="11 14">D-501</strain>
    </source>
</reference>
<dbReference type="Pfam" id="PF02602">
    <property type="entry name" value="HEM4"/>
    <property type="match status" value="1"/>
</dbReference>
<organism evidence="12 13">
    <name type="scientific">Sphaerotilus sulfidivorans</name>
    <dbReference type="NCBI Taxonomy" id="639200"/>
    <lineage>
        <taxon>Bacteria</taxon>
        <taxon>Pseudomonadati</taxon>
        <taxon>Pseudomonadota</taxon>
        <taxon>Betaproteobacteria</taxon>
        <taxon>Burkholderiales</taxon>
        <taxon>Sphaerotilaceae</taxon>
        <taxon>Sphaerotilus</taxon>
    </lineage>
</organism>
<evidence type="ECO:0000313" key="11">
    <source>
        <dbReference type="EMBL" id="MET3604510.1"/>
    </source>
</evidence>
<dbReference type="GO" id="GO:0006780">
    <property type="term" value="P:uroporphyrinogen III biosynthetic process"/>
    <property type="evidence" value="ECO:0007669"/>
    <property type="project" value="UniProtKB-UniRule"/>
</dbReference>
<dbReference type="EMBL" id="JBEPLS010000008">
    <property type="protein sequence ID" value="MET3604510.1"/>
    <property type="molecule type" value="Genomic_DNA"/>
</dbReference>
<evidence type="ECO:0000313" key="13">
    <source>
        <dbReference type="Proteomes" id="UP000323522"/>
    </source>
</evidence>
<dbReference type="PANTHER" id="PTHR38042">
    <property type="entry name" value="UROPORPHYRINOGEN-III SYNTHASE, CHLOROPLASTIC"/>
    <property type="match status" value="1"/>
</dbReference>
<dbReference type="GO" id="GO:0004852">
    <property type="term" value="F:uroporphyrinogen-III synthase activity"/>
    <property type="evidence" value="ECO:0007669"/>
    <property type="project" value="UniProtKB-UniRule"/>
</dbReference>
<reference evidence="12 13" key="1">
    <citation type="submission" date="2019-02" db="EMBL/GenBank/DDBJ databases">
        <title>Complete Genome Sequence and Methylome Analysis of Sphaerotilus natans subsp. sulfidivorans D-507.</title>
        <authorList>
            <person name="Fomenkov A."/>
            <person name="Gridneva E."/>
            <person name="Smolyakov D."/>
            <person name="Dubinina G."/>
            <person name="Vincze T."/>
            <person name="Grabovich M."/>
            <person name="Roberts R.J."/>
        </authorList>
    </citation>
    <scope>NUCLEOTIDE SEQUENCE [LARGE SCALE GENOMIC DNA]</scope>
    <source>
        <strain evidence="12 13">D-507</strain>
    </source>
</reference>
<comment type="pathway">
    <text evidence="1 9">Porphyrin-containing compound metabolism; protoporphyrin-IX biosynthesis; coproporphyrinogen-III from 5-aminolevulinate: step 3/4.</text>
</comment>
<dbReference type="KEGG" id="snn:EWH46_13035"/>
<evidence type="ECO:0000259" key="10">
    <source>
        <dbReference type="Pfam" id="PF02602"/>
    </source>
</evidence>
<dbReference type="EC" id="4.2.1.75" evidence="3 9"/>
<evidence type="ECO:0000256" key="6">
    <source>
        <dbReference type="ARBA" id="ARBA00037589"/>
    </source>
</evidence>
<evidence type="ECO:0000256" key="5">
    <source>
        <dbReference type="ARBA" id="ARBA00023244"/>
    </source>
</evidence>
<gene>
    <name evidence="11" type="ORF">ABIC99_002326</name>
    <name evidence="12" type="ORF">EWH46_13035</name>
</gene>
<dbReference type="Proteomes" id="UP001549111">
    <property type="component" value="Unassembled WGS sequence"/>
</dbReference>
<name>A0A5C1Q4N4_9BURK</name>
<dbReference type="Gene3D" id="3.40.50.10090">
    <property type="match status" value="2"/>
</dbReference>
<dbReference type="PANTHER" id="PTHR38042:SF1">
    <property type="entry name" value="UROPORPHYRINOGEN-III SYNTHASE, CHLOROPLASTIC"/>
    <property type="match status" value="1"/>
</dbReference>
<feature type="domain" description="Tetrapyrrole biosynthesis uroporphyrinogen III synthase" evidence="10">
    <location>
        <begin position="20"/>
        <end position="252"/>
    </location>
</feature>
<comment type="catalytic activity">
    <reaction evidence="8 9">
        <text>hydroxymethylbilane = uroporphyrinogen III + H2O</text>
        <dbReference type="Rhea" id="RHEA:18965"/>
        <dbReference type="ChEBI" id="CHEBI:15377"/>
        <dbReference type="ChEBI" id="CHEBI:57308"/>
        <dbReference type="ChEBI" id="CHEBI:57845"/>
        <dbReference type="EC" id="4.2.1.75"/>
    </reaction>
</comment>
<evidence type="ECO:0000256" key="3">
    <source>
        <dbReference type="ARBA" id="ARBA00013109"/>
    </source>
</evidence>
<evidence type="ECO:0000256" key="1">
    <source>
        <dbReference type="ARBA" id="ARBA00004772"/>
    </source>
</evidence>
<keyword evidence="5 9" id="KW-0627">Porphyrin biosynthesis</keyword>
<evidence type="ECO:0000256" key="4">
    <source>
        <dbReference type="ARBA" id="ARBA00023239"/>
    </source>
</evidence>
<dbReference type="OrthoDB" id="9787650at2"/>
<sequence>MTPAAALPTVLVTRPQPQADDWVARLQALGAPAQALPLMRIVRREGFDAAVRAAWSDLARHRLVMFVSPNAVLAFFAGRPEGAAWPAQTLAGATGPGTIAALRAQGVDARSIAAPPEDAASFDAESLWRHALAGLDWTQRQALIVRGEDGRDWLATTLRQAGAHVDALAAYARAEPAWSAAESAALAVVARDPAAQVWLFSSSQCIAHLLRAPVDAATLAALRQVPVLATHARIAETARSAGFVSVVPVRPDPLEVRQALKRSQEPRA</sequence>
<protein>
    <recommendedName>
        <fullName evidence="7 9">Uroporphyrinogen-III synthase</fullName>
        <ecNumber evidence="3 9">4.2.1.75</ecNumber>
    </recommendedName>
</protein>
<dbReference type="InterPro" id="IPR039793">
    <property type="entry name" value="UROS/Hem4"/>
</dbReference>
<dbReference type="EMBL" id="CP035708">
    <property type="protein sequence ID" value="QEN01614.1"/>
    <property type="molecule type" value="Genomic_DNA"/>
</dbReference>
<dbReference type="InterPro" id="IPR036108">
    <property type="entry name" value="4pyrrol_syn_uPrphyn_synt_sf"/>
</dbReference>
<keyword evidence="14" id="KW-1185">Reference proteome</keyword>
<dbReference type="RefSeq" id="WP_149504292.1">
    <property type="nucleotide sequence ID" value="NZ_CP035708.1"/>
</dbReference>
<keyword evidence="4 9" id="KW-0456">Lyase</keyword>
<dbReference type="SUPFAM" id="SSF69618">
    <property type="entry name" value="HemD-like"/>
    <property type="match status" value="1"/>
</dbReference>
<evidence type="ECO:0000256" key="2">
    <source>
        <dbReference type="ARBA" id="ARBA00008133"/>
    </source>
</evidence>
<dbReference type="GO" id="GO:0006782">
    <property type="term" value="P:protoporphyrinogen IX biosynthetic process"/>
    <property type="evidence" value="ECO:0007669"/>
    <property type="project" value="UniProtKB-UniRule"/>
</dbReference>
<comment type="similarity">
    <text evidence="2 9">Belongs to the uroporphyrinogen-III synthase family.</text>
</comment>
<evidence type="ECO:0000256" key="9">
    <source>
        <dbReference type="RuleBase" id="RU366031"/>
    </source>
</evidence>
<dbReference type="Proteomes" id="UP000323522">
    <property type="component" value="Chromosome"/>
</dbReference>
<accession>A0A5C1Q4N4</accession>
<dbReference type="AlphaFoldDB" id="A0A5C1Q4N4"/>
<evidence type="ECO:0000313" key="12">
    <source>
        <dbReference type="EMBL" id="QEN01614.1"/>
    </source>
</evidence>
<evidence type="ECO:0000256" key="7">
    <source>
        <dbReference type="ARBA" id="ARBA00040167"/>
    </source>
</evidence>
<evidence type="ECO:0000313" key="14">
    <source>
        <dbReference type="Proteomes" id="UP001549111"/>
    </source>
</evidence>
<proteinExistence type="inferred from homology"/>
<dbReference type="InterPro" id="IPR003754">
    <property type="entry name" value="4pyrrol_synth_uPrphyn_synth"/>
</dbReference>
<comment type="function">
    <text evidence="6 9">Catalyzes cyclization of the linear tetrapyrrole, hydroxymethylbilane, to the macrocyclic uroporphyrinogen III.</text>
</comment>
<evidence type="ECO:0000256" key="8">
    <source>
        <dbReference type="ARBA" id="ARBA00048617"/>
    </source>
</evidence>
<dbReference type="CDD" id="cd06578">
    <property type="entry name" value="HemD"/>
    <property type="match status" value="1"/>
</dbReference>